<name>A0ACC2S691_9FUNG</name>
<dbReference type="Proteomes" id="UP001165960">
    <property type="component" value="Unassembled WGS sequence"/>
</dbReference>
<organism evidence="1 2">
    <name type="scientific">Entomophthora muscae</name>
    <dbReference type="NCBI Taxonomy" id="34485"/>
    <lineage>
        <taxon>Eukaryota</taxon>
        <taxon>Fungi</taxon>
        <taxon>Fungi incertae sedis</taxon>
        <taxon>Zoopagomycota</taxon>
        <taxon>Entomophthoromycotina</taxon>
        <taxon>Entomophthoromycetes</taxon>
        <taxon>Entomophthorales</taxon>
        <taxon>Entomophthoraceae</taxon>
        <taxon>Entomophthora</taxon>
    </lineage>
</organism>
<comment type="caution">
    <text evidence="1">The sequence shown here is derived from an EMBL/GenBank/DDBJ whole genome shotgun (WGS) entry which is preliminary data.</text>
</comment>
<keyword evidence="2" id="KW-1185">Reference proteome</keyword>
<dbReference type="EMBL" id="QTSX02005766">
    <property type="protein sequence ID" value="KAJ9057808.1"/>
    <property type="molecule type" value="Genomic_DNA"/>
</dbReference>
<proteinExistence type="predicted"/>
<evidence type="ECO:0000313" key="2">
    <source>
        <dbReference type="Proteomes" id="UP001165960"/>
    </source>
</evidence>
<sequence>MLDHLIGRPSANWRRIQAILILVGGYKLSKYCDRYNFRSEFVVKWNRLLGKYSPLQLIIFTLMVMHGLKKSILLMGLEGPEPLANLYNRSFFRASWIVTAMDAGFWTAMPIRPLWLRDILSPVFSFIYLFFPDSAENKVRRFRATVTVEAMRVSWQKQLNPIFHAISALSRPWFTVKRRILIPRPTEGAYDDEPIAVYIYFTGPAHEYASSKSIIFSVPGGGFVTMPPTCHESYFAFWCKETAVPIVAIDYKKAPEFPYPYALNECFDAYRTVVETRGQCLGLDGLRETTIFDDSTRKHHTELPIALVGDSAGGNLVTAMLYKILEARDLPRPQGLVLIYPCLNFNISSWMSPGQIKLFRAQSVKSMAALWEAREHYKHKSPLSTFSDTESKWRHIHYPSIEEQVQTPVERMQALLTDQVPLRSKMTHLTMTSRMTFFNDRILTHDLMRTMAILYIGPLNQPDFHSDYYLSPIVGPEHLLAQFPKTYLICGEVDPMVDDTLLFAGRIRQAKLRASRRRNPAATALSALTPLATNEPAPKSRRRKTFTIGGDESPELSGDEDPILPSSESYARLYPATSSTNIASNALPTISDGIGQEQLGVEIRLLSGMSHAFLSMIPFLPEATSSTKYVASWFNDIFTTNSEDKSTK</sequence>
<reference evidence="1" key="1">
    <citation type="submission" date="2022-04" db="EMBL/GenBank/DDBJ databases">
        <title>Genome of the entomopathogenic fungus Entomophthora muscae.</title>
        <authorList>
            <person name="Elya C."/>
            <person name="Lovett B.R."/>
            <person name="Lee E."/>
            <person name="Macias A.M."/>
            <person name="Hajek A.E."/>
            <person name="De Bivort B.L."/>
            <person name="Kasson M.T."/>
            <person name="De Fine Licht H.H."/>
            <person name="Stajich J.E."/>
        </authorList>
    </citation>
    <scope>NUCLEOTIDE SEQUENCE</scope>
    <source>
        <strain evidence="1">Berkeley</strain>
    </source>
</reference>
<evidence type="ECO:0000313" key="1">
    <source>
        <dbReference type="EMBL" id="KAJ9057808.1"/>
    </source>
</evidence>
<gene>
    <name evidence="1" type="ORF">DSO57_1019298</name>
</gene>
<accession>A0ACC2S691</accession>
<protein>
    <submittedName>
        <fullName evidence="1">Uncharacterized protein</fullName>
    </submittedName>
</protein>